<protein>
    <recommendedName>
        <fullName evidence="13">Zinc finger protein 367</fullName>
    </recommendedName>
</protein>
<evidence type="ECO:0000256" key="2">
    <source>
        <dbReference type="ARBA" id="ARBA00006991"/>
    </source>
</evidence>
<dbReference type="PANTHER" id="PTHR14003">
    <property type="entry name" value="TRANSCRIPTIONAL REPRESSOR PROTEIN YY"/>
    <property type="match status" value="1"/>
</dbReference>
<evidence type="ECO:0000256" key="7">
    <source>
        <dbReference type="ARBA" id="ARBA00023015"/>
    </source>
</evidence>
<evidence type="ECO:0000256" key="6">
    <source>
        <dbReference type="ARBA" id="ARBA00022833"/>
    </source>
</evidence>
<dbReference type="GO" id="GO:0005667">
    <property type="term" value="C:transcription regulator complex"/>
    <property type="evidence" value="ECO:0007669"/>
    <property type="project" value="TreeGrafter"/>
</dbReference>
<keyword evidence="9" id="KW-0238">DNA-binding</keyword>
<feature type="non-terminal residue" evidence="17">
    <location>
        <position position="357"/>
    </location>
</feature>
<evidence type="ECO:0000256" key="9">
    <source>
        <dbReference type="ARBA" id="ARBA00023125"/>
    </source>
</evidence>
<dbReference type="AlphaFoldDB" id="A0A7L4H803"/>
<dbReference type="InterPro" id="IPR036236">
    <property type="entry name" value="Znf_C2H2_sf"/>
</dbReference>
<proteinExistence type="inferred from homology"/>
<evidence type="ECO:0000256" key="12">
    <source>
        <dbReference type="ARBA" id="ARBA00023242"/>
    </source>
</evidence>
<keyword evidence="5 14" id="KW-0863">Zinc-finger</keyword>
<keyword evidence="7" id="KW-0805">Transcription regulation</keyword>
<sequence>MAERLPPGPPVIFCQDSPKRVLVSVIKTTPIKPSSRGAGEELAAPLPVPTSPGFSDFMVYPWRWGENAHNVTLSPGGTAGPSALPPPLGGVGRSPAGDEEETGSPGGGSSGGGSSSSRHLHLKVSVGREVRGFSPVVVLRQDGIRRGRPRADTVRDLINEGEHSSSRIRCNICNRVFPREKSLQAHKRTHTGERPYLCDYPDCGKAFVQSGQLKTHQRLHTGEKPFVCSENGCLSRFTHANRHCPKHPYARLKREELTDRLSKKQTADNKAVAEWLAKYWETREQRAPALKTKAIQKTDQEQQDPMEYLQSDEEDDEEKNSAHSAARHRRLQEQRERMHGALALIELANLAVAPLRQ</sequence>
<feature type="region of interest" description="Disordered" evidence="15">
    <location>
        <begin position="73"/>
        <end position="119"/>
    </location>
</feature>
<evidence type="ECO:0000259" key="16">
    <source>
        <dbReference type="PROSITE" id="PS50157"/>
    </source>
</evidence>
<evidence type="ECO:0000256" key="13">
    <source>
        <dbReference type="ARBA" id="ARBA00068072"/>
    </source>
</evidence>
<feature type="non-terminal residue" evidence="17">
    <location>
        <position position="1"/>
    </location>
</feature>
<dbReference type="Pfam" id="PF00096">
    <property type="entry name" value="zf-C2H2"/>
    <property type="match status" value="1"/>
</dbReference>
<keyword evidence="8" id="KW-0175">Coiled coil</keyword>
<evidence type="ECO:0000256" key="15">
    <source>
        <dbReference type="SAM" id="MobiDB-lite"/>
    </source>
</evidence>
<dbReference type="GO" id="GO:0000981">
    <property type="term" value="F:DNA-binding transcription factor activity, RNA polymerase II-specific"/>
    <property type="evidence" value="ECO:0007669"/>
    <property type="project" value="TreeGrafter"/>
</dbReference>
<evidence type="ECO:0000256" key="11">
    <source>
        <dbReference type="ARBA" id="ARBA00023163"/>
    </source>
</evidence>
<dbReference type="EMBL" id="VZTK01024273">
    <property type="protein sequence ID" value="NXX20743.1"/>
    <property type="molecule type" value="Genomic_DNA"/>
</dbReference>
<dbReference type="Proteomes" id="UP000584326">
    <property type="component" value="Unassembled WGS sequence"/>
</dbReference>
<comment type="subcellular location">
    <subcellularLocation>
        <location evidence="1">Nucleus</location>
    </subcellularLocation>
</comment>
<gene>
    <name evidence="17" type="primary">Znf367</name>
    <name evidence="17" type="ORF">PODSTR_R09776</name>
</gene>
<keyword evidence="3" id="KW-0479">Metal-binding</keyword>
<dbReference type="InterPro" id="IPR013087">
    <property type="entry name" value="Znf_C2H2_type"/>
</dbReference>
<dbReference type="GO" id="GO:0000785">
    <property type="term" value="C:chromatin"/>
    <property type="evidence" value="ECO:0007669"/>
    <property type="project" value="TreeGrafter"/>
</dbReference>
<evidence type="ECO:0000256" key="8">
    <source>
        <dbReference type="ARBA" id="ARBA00023054"/>
    </source>
</evidence>
<keyword evidence="11" id="KW-0804">Transcription</keyword>
<feature type="region of interest" description="Disordered" evidence="15">
    <location>
        <begin position="290"/>
        <end position="334"/>
    </location>
</feature>
<comment type="caution">
    <text evidence="17">The sequence shown here is derived from an EMBL/GenBank/DDBJ whole genome shotgun (WGS) entry which is preliminary data.</text>
</comment>
<reference evidence="17 18" key="1">
    <citation type="submission" date="2020-02" db="EMBL/GenBank/DDBJ databases">
        <title>Bird 10,000 Genomes (B10K) Project - Family phase.</title>
        <authorList>
            <person name="Zhang G."/>
        </authorList>
    </citation>
    <scope>NUCLEOTIDE SEQUENCE [LARGE SCALE GENOMIC DNA]</scope>
    <source>
        <strain evidence="17">B10K-DU-001-40</strain>
        <tissue evidence="17">Muscle</tissue>
    </source>
</reference>
<keyword evidence="12" id="KW-0539">Nucleus</keyword>
<evidence type="ECO:0000256" key="5">
    <source>
        <dbReference type="ARBA" id="ARBA00022771"/>
    </source>
</evidence>
<feature type="compositionally biased region" description="Gly residues" evidence="15">
    <location>
        <begin position="104"/>
        <end position="114"/>
    </location>
</feature>
<dbReference type="Pfam" id="PF13912">
    <property type="entry name" value="zf-C2H2_6"/>
    <property type="match status" value="1"/>
</dbReference>
<evidence type="ECO:0000256" key="14">
    <source>
        <dbReference type="PROSITE-ProRule" id="PRU00042"/>
    </source>
</evidence>
<feature type="domain" description="C2H2-type" evidence="16">
    <location>
        <begin position="196"/>
        <end position="225"/>
    </location>
</feature>
<dbReference type="SMART" id="SM00355">
    <property type="entry name" value="ZnF_C2H2"/>
    <property type="match status" value="2"/>
</dbReference>
<keyword evidence="10" id="KW-0010">Activator</keyword>
<keyword evidence="4" id="KW-0677">Repeat</keyword>
<dbReference type="GO" id="GO:0031519">
    <property type="term" value="C:PcG protein complex"/>
    <property type="evidence" value="ECO:0007669"/>
    <property type="project" value="TreeGrafter"/>
</dbReference>
<evidence type="ECO:0000256" key="3">
    <source>
        <dbReference type="ARBA" id="ARBA00022723"/>
    </source>
</evidence>
<keyword evidence="18" id="KW-1185">Reference proteome</keyword>
<feature type="domain" description="C2H2-type" evidence="16">
    <location>
        <begin position="168"/>
        <end position="195"/>
    </location>
</feature>
<organism evidence="17 18">
    <name type="scientific">Podargus strigoides</name>
    <name type="common">Tawny frogmouth</name>
    <name type="synonym">Caprimulgus strigoides</name>
    <dbReference type="NCBI Taxonomy" id="8905"/>
    <lineage>
        <taxon>Eukaryota</taxon>
        <taxon>Metazoa</taxon>
        <taxon>Chordata</taxon>
        <taxon>Craniata</taxon>
        <taxon>Vertebrata</taxon>
        <taxon>Euteleostomi</taxon>
        <taxon>Archelosauria</taxon>
        <taxon>Archosauria</taxon>
        <taxon>Dinosauria</taxon>
        <taxon>Saurischia</taxon>
        <taxon>Theropoda</taxon>
        <taxon>Coelurosauria</taxon>
        <taxon>Aves</taxon>
        <taxon>Neognathae</taxon>
        <taxon>Neoaves</taxon>
        <taxon>Strisores</taxon>
        <taxon>Caprimulgiformes</taxon>
        <taxon>Podargidae</taxon>
        <taxon>Podargus</taxon>
    </lineage>
</organism>
<evidence type="ECO:0000256" key="10">
    <source>
        <dbReference type="ARBA" id="ARBA00023159"/>
    </source>
</evidence>
<dbReference type="Gene3D" id="3.30.160.60">
    <property type="entry name" value="Classic Zinc Finger"/>
    <property type="match status" value="2"/>
</dbReference>
<evidence type="ECO:0000256" key="4">
    <source>
        <dbReference type="ARBA" id="ARBA00022737"/>
    </source>
</evidence>
<keyword evidence="6" id="KW-0862">Zinc</keyword>
<dbReference type="GO" id="GO:0000978">
    <property type="term" value="F:RNA polymerase II cis-regulatory region sequence-specific DNA binding"/>
    <property type="evidence" value="ECO:0007669"/>
    <property type="project" value="TreeGrafter"/>
</dbReference>
<evidence type="ECO:0000313" key="17">
    <source>
        <dbReference type="EMBL" id="NXX20743.1"/>
    </source>
</evidence>
<evidence type="ECO:0000313" key="18">
    <source>
        <dbReference type="Proteomes" id="UP000584326"/>
    </source>
</evidence>
<evidence type="ECO:0000256" key="1">
    <source>
        <dbReference type="ARBA" id="ARBA00004123"/>
    </source>
</evidence>
<dbReference type="PROSITE" id="PS50157">
    <property type="entry name" value="ZINC_FINGER_C2H2_2"/>
    <property type="match status" value="2"/>
</dbReference>
<dbReference type="SUPFAM" id="SSF57667">
    <property type="entry name" value="beta-beta-alpha zinc fingers"/>
    <property type="match status" value="1"/>
</dbReference>
<dbReference type="FunFam" id="3.30.160.60:FF:000535">
    <property type="entry name" value="Zinc finger protein 367"/>
    <property type="match status" value="1"/>
</dbReference>
<accession>A0A7L4H803</accession>
<dbReference type="PROSITE" id="PS00028">
    <property type="entry name" value="ZINC_FINGER_C2H2_1"/>
    <property type="match status" value="2"/>
</dbReference>
<name>A0A7L4H803_PODST</name>
<dbReference type="OrthoDB" id="3437960at2759"/>
<dbReference type="FunFam" id="3.30.160.60:FF:000474">
    <property type="entry name" value="zinc finger protein 367"/>
    <property type="match status" value="1"/>
</dbReference>
<dbReference type="GO" id="GO:0008270">
    <property type="term" value="F:zinc ion binding"/>
    <property type="evidence" value="ECO:0007669"/>
    <property type="project" value="UniProtKB-KW"/>
</dbReference>
<dbReference type="PANTHER" id="PTHR14003:SF26">
    <property type="entry name" value="ZINC FINGER PROTEIN 367"/>
    <property type="match status" value="1"/>
</dbReference>
<comment type="similarity">
    <text evidence="2">Belongs to the krueppel C2H2-type zinc-finger protein family.</text>
</comment>